<keyword evidence="2" id="KW-1185">Reference proteome</keyword>
<reference evidence="1" key="1">
    <citation type="journal article" date="2023" name="IScience">
        <title>Live-bearing cockroach genome reveals convergent evolutionary mechanisms linked to viviparity in insects and beyond.</title>
        <authorList>
            <person name="Fouks B."/>
            <person name="Harrison M.C."/>
            <person name="Mikhailova A.A."/>
            <person name="Marchal E."/>
            <person name="English S."/>
            <person name="Carruthers M."/>
            <person name="Jennings E.C."/>
            <person name="Chiamaka E.L."/>
            <person name="Frigard R.A."/>
            <person name="Pippel M."/>
            <person name="Attardo G.M."/>
            <person name="Benoit J.B."/>
            <person name="Bornberg-Bauer E."/>
            <person name="Tobe S.S."/>
        </authorList>
    </citation>
    <scope>NUCLEOTIDE SEQUENCE</scope>
    <source>
        <strain evidence="1">Stay&amp;Tobe</strain>
    </source>
</reference>
<name>A0AAD8E827_DIPPU</name>
<feature type="non-terminal residue" evidence="1">
    <location>
        <position position="1"/>
    </location>
</feature>
<dbReference type="AlphaFoldDB" id="A0AAD8E827"/>
<evidence type="ECO:0000313" key="2">
    <source>
        <dbReference type="Proteomes" id="UP001233999"/>
    </source>
</evidence>
<protein>
    <submittedName>
        <fullName evidence="1">Uncharacterized protein</fullName>
    </submittedName>
</protein>
<organism evidence="1 2">
    <name type="scientific">Diploptera punctata</name>
    <name type="common">Pacific beetle cockroach</name>
    <dbReference type="NCBI Taxonomy" id="6984"/>
    <lineage>
        <taxon>Eukaryota</taxon>
        <taxon>Metazoa</taxon>
        <taxon>Ecdysozoa</taxon>
        <taxon>Arthropoda</taxon>
        <taxon>Hexapoda</taxon>
        <taxon>Insecta</taxon>
        <taxon>Pterygota</taxon>
        <taxon>Neoptera</taxon>
        <taxon>Polyneoptera</taxon>
        <taxon>Dictyoptera</taxon>
        <taxon>Blattodea</taxon>
        <taxon>Blaberoidea</taxon>
        <taxon>Blaberidae</taxon>
        <taxon>Diplopterinae</taxon>
        <taxon>Diploptera</taxon>
    </lineage>
</organism>
<comment type="caution">
    <text evidence="1">The sequence shown here is derived from an EMBL/GenBank/DDBJ whole genome shotgun (WGS) entry which is preliminary data.</text>
</comment>
<feature type="non-terminal residue" evidence="1">
    <location>
        <position position="88"/>
    </location>
</feature>
<accession>A0AAD8E827</accession>
<dbReference type="Proteomes" id="UP001233999">
    <property type="component" value="Unassembled WGS sequence"/>
</dbReference>
<reference evidence="1" key="2">
    <citation type="submission" date="2023-05" db="EMBL/GenBank/DDBJ databases">
        <authorList>
            <person name="Fouks B."/>
        </authorList>
    </citation>
    <scope>NUCLEOTIDE SEQUENCE</scope>
    <source>
        <strain evidence="1">Stay&amp;Tobe</strain>
        <tissue evidence="1">Testes</tissue>
    </source>
</reference>
<evidence type="ECO:0000313" key="1">
    <source>
        <dbReference type="EMBL" id="KAJ9580346.1"/>
    </source>
</evidence>
<proteinExistence type="predicted"/>
<gene>
    <name evidence="1" type="ORF">L9F63_003981</name>
</gene>
<dbReference type="EMBL" id="JASPKZ010008345">
    <property type="protein sequence ID" value="KAJ9580346.1"/>
    <property type="molecule type" value="Genomic_DNA"/>
</dbReference>
<sequence>CPSCTGTVIVSNQLAEHHIEFIMVRHIRVRPKSLFRTWNHQEPFEYGNTRRSFLFPHVLQNIPLVEELVIKIVLKMYIESNWQSKLTA</sequence>